<dbReference type="Proteomes" id="UP000030564">
    <property type="component" value="Unassembled WGS sequence"/>
</dbReference>
<evidence type="ECO:0000256" key="2">
    <source>
        <dbReference type="ARBA" id="ARBA00022448"/>
    </source>
</evidence>
<dbReference type="GO" id="GO:0019808">
    <property type="term" value="F:polyamine binding"/>
    <property type="evidence" value="ECO:0007669"/>
    <property type="project" value="InterPro"/>
</dbReference>
<evidence type="ECO:0000256" key="5">
    <source>
        <dbReference type="SAM" id="SignalP"/>
    </source>
</evidence>
<keyword evidence="3 5" id="KW-0732">Signal</keyword>
<feature type="chain" id="PRO_5002026550" evidence="5">
    <location>
        <begin position="29"/>
        <end position="371"/>
    </location>
</feature>
<proteinExistence type="predicted"/>
<reference evidence="6 7" key="1">
    <citation type="submission" date="2014-10" db="EMBL/GenBank/DDBJ databases">
        <title>Draft genome sequence of Pseudomonas chlororaphis EA105.</title>
        <authorList>
            <person name="McCully L.M."/>
            <person name="Bitzer A.S."/>
            <person name="Spence C."/>
            <person name="Bais H."/>
            <person name="Silby M.W."/>
        </authorList>
    </citation>
    <scope>NUCLEOTIDE SEQUENCE [LARGE SCALE GENOMIC DNA]</scope>
    <source>
        <strain evidence="6 7">EA105</strain>
    </source>
</reference>
<dbReference type="EMBL" id="JSFK01000020">
    <property type="protein sequence ID" value="KHA71672.1"/>
    <property type="molecule type" value="Genomic_DNA"/>
</dbReference>
<dbReference type="GO" id="GO:0015846">
    <property type="term" value="P:polyamine transport"/>
    <property type="evidence" value="ECO:0007669"/>
    <property type="project" value="InterPro"/>
</dbReference>
<comment type="caution">
    <text evidence="6">The sequence shown here is derived from an EMBL/GenBank/DDBJ whole genome shotgun (WGS) entry which is preliminary data.</text>
</comment>
<dbReference type="GO" id="GO:0042597">
    <property type="term" value="C:periplasmic space"/>
    <property type="evidence" value="ECO:0007669"/>
    <property type="project" value="UniProtKB-SubCell"/>
</dbReference>
<dbReference type="Gene3D" id="3.40.190.10">
    <property type="entry name" value="Periplasmic binding protein-like II"/>
    <property type="match status" value="2"/>
</dbReference>
<dbReference type="SUPFAM" id="SSF53850">
    <property type="entry name" value="Periplasmic binding protein-like II"/>
    <property type="match status" value="1"/>
</dbReference>
<evidence type="ECO:0000313" key="6">
    <source>
        <dbReference type="EMBL" id="KHA71672.1"/>
    </source>
</evidence>
<dbReference type="PRINTS" id="PR00909">
    <property type="entry name" value="SPERMDNBNDNG"/>
</dbReference>
<keyword evidence="4" id="KW-0574">Periplasm</keyword>
<feature type="signal peptide" evidence="5">
    <location>
        <begin position="1"/>
        <end position="28"/>
    </location>
</feature>
<dbReference type="OrthoDB" id="9769319at2"/>
<dbReference type="PANTHER" id="PTHR30222:SF12">
    <property type="entry name" value="NORSPERMIDINE SENSOR"/>
    <property type="match status" value="1"/>
</dbReference>
<sequence length="371" mass="40283">MRRHRGCINLSIKLGLLAGLSASSIAMAVDAPSVHVYNWYDYIGPNTLHDFQRDSGIQPVYDTFDSAEVLEGKLMTSRSGYDVVVASNFSLPTLIKAGALAPLPRDQLPGWKNLDADLLAKLAYNDPGNQYAVPYLWGTNGIGYNVDKVRAALGENAPVDSWDLVFNEDNLAKLGQCGVAMLDSPSEMLPVALHYLGLPPNSTDPEDYKKAEALLLKLRPHIAYFNSSKFISDLSNGNICVAVGWSGAMLEAKTNAEQANNGVKIAYSLPKEGAPVWFDTLVLLKDAPNRPQGLAFIDYLLRPEVIAPVSDHLSYPNGNRAATALVAAATRDNPAVYPSAPAMATLYTLEPLPKATERVRTRVWSKVKNGQ</sequence>
<evidence type="ECO:0000256" key="3">
    <source>
        <dbReference type="ARBA" id="ARBA00022729"/>
    </source>
</evidence>
<accession>A0A0A6DAB1</accession>
<dbReference type="AlphaFoldDB" id="A0A0A6DAB1"/>
<organism evidence="6 7">
    <name type="scientific">Pseudomonas chlororaphis</name>
    <dbReference type="NCBI Taxonomy" id="587753"/>
    <lineage>
        <taxon>Bacteria</taxon>
        <taxon>Pseudomonadati</taxon>
        <taxon>Pseudomonadota</taxon>
        <taxon>Gammaproteobacteria</taxon>
        <taxon>Pseudomonadales</taxon>
        <taxon>Pseudomonadaceae</taxon>
        <taxon>Pseudomonas</taxon>
    </lineage>
</organism>
<dbReference type="PATRIC" id="fig|587753.9.peg.2485"/>
<keyword evidence="2" id="KW-0813">Transport</keyword>
<gene>
    <name evidence="6" type="ORF">NZ35_19275</name>
</gene>
<protein>
    <submittedName>
        <fullName evidence="6">ABC transporter substrate-binding protein</fullName>
    </submittedName>
</protein>
<evidence type="ECO:0000256" key="4">
    <source>
        <dbReference type="ARBA" id="ARBA00022764"/>
    </source>
</evidence>
<name>A0A0A6DAB1_9PSED</name>
<dbReference type="InterPro" id="IPR001188">
    <property type="entry name" value="Sperm_putr-bd"/>
</dbReference>
<dbReference type="CDD" id="cd13659">
    <property type="entry name" value="PBP2_PotF"/>
    <property type="match status" value="1"/>
</dbReference>
<evidence type="ECO:0000313" key="7">
    <source>
        <dbReference type="Proteomes" id="UP000030564"/>
    </source>
</evidence>
<comment type="subcellular location">
    <subcellularLocation>
        <location evidence="1">Periplasm</location>
    </subcellularLocation>
</comment>
<dbReference type="Pfam" id="PF13416">
    <property type="entry name" value="SBP_bac_8"/>
    <property type="match status" value="1"/>
</dbReference>
<dbReference type="PANTHER" id="PTHR30222">
    <property type="entry name" value="SPERMIDINE/PUTRESCINE-BINDING PERIPLASMIC PROTEIN"/>
    <property type="match status" value="1"/>
</dbReference>
<dbReference type="PIRSF" id="PIRSF019574">
    <property type="entry name" value="Periplasmic_polyamine_BP"/>
    <property type="match status" value="1"/>
</dbReference>
<evidence type="ECO:0000256" key="1">
    <source>
        <dbReference type="ARBA" id="ARBA00004418"/>
    </source>
</evidence>
<dbReference type="InterPro" id="IPR006059">
    <property type="entry name" value="SBP"/>
</dbReference>